<keyword evidence="2" id="KW-1185">Reference proteome</keyword>
<protein>
    <submittedName>
        <fullName evidence="1">Uncharacterized protein</fullName>
    </submittedName>
</protein>
<organism evidence="1 2">
    <name type="scientific">Robertmurraya yapensis</name>
    <name type="common">ex Hitch et al 2024</name>
    <dbReference type="NCBI Taxonomy" id="3133160"/>
    <lineage>
        <taxon>Bacteria</taxon>
        <taxon>Bacillati</taxon>
        <taxon>Bacillota</taxon>
        <taxon>Bacilli</taxon>
        <taxon>Bacillales</taxon>
        <taxon>Bacillaceae</taxon>
        <taxon>Robertmurraya</taxon>
    </lineage>
</organism>
<evidence type="ECO:0000313" key="2">
    <source>
        <dbReference type="Proteomes" id="UP001439875"/>
    </source>
</evidence>
<dbReference type="EMBL" id="JBBMEW010000027">
    <property type="protein sequence ID" value="MEQ2529064.1"/>
    <property type="molecule type" value="Genomic_DNA"/>
</dbReference>
<comment type="caution">
    <text evidence="1">The sequence shown here is derived from an EMBL/GenBank/DDBJ whole genome shotgun (WGS) entry which is preliminary data.</text>
</comment>
<gene>
    <name evidence="1" type="ORF">WMO40_20530</name>
</gene>
<evidence type="ECO:0000313" key="1">
    <source>
        <dbReference type="EMBL" id="MEQ2529064.1"/>
    </source>
</evidence>
<proteinExistence type="predicted"/>
<reference evidence="1" key="1">
    <citation type="submission" date="2024-03" db="EMBL/GenBank/DDBJ databases">
        <title>Human intestinal bacterial collection.</title>
        <authorList>
            <person name="Pauvert C."/>
            <person name="Hitch T.C.A."/>
            <person name="Clavel T."/>
        </authorList>
    </citation>
    <scope>NUCLEOTIDE SEQUENCE</scope>
    <source>
        <strain evidence="1">CLA-AA-H227</strain>
    </source>
</reference>
<name>A0ACC6SGG1_9BACI</name>
<dbReference type="Proteomes" id="UP001439875">
    <property type="component" value="Unassembled WGS sequence"/>
</dbReference>
<sequence length="98" mass="11245">MNIVEEALHELSLIEGSPINNGEIFDCLIIVEKLVDKHLITWDTYHLFISEERSYGPIPGVIKDGVFSFPFNHDKDIYIPENDMYIVISNLINLILAK</sequence>
<accession>A0ACC6SGG1</accession>